<proteinExistence type="predicted"/>
<dbReference type="Proteomes" id="UP000805193">
    <property type="component" value="Unassembled WGS sequence"/>
</dbReference>
<gene>
    <name evidence="1" type="ORF">HPB47_007080</name>
</gene>
<evidence type="ECO:0000313" key="1">
    <source>
        <dbReference type="EMBL" id="KAG0415731.1"/>
    </source>
</evidence>
<accession>A0AC60P8Q0</accession>
<keyword evidence="2" id="KW-1185">Reference proteome</keyword>
<organism evidence="1 2">
    <name type="scientific">Ixodes persulcatus</name>
    <name type="common">Taiga tick</name>
    <dbReference type="NCBI Taxonomy" id="34615"/>
    <lineage>
        <taxon>Eukaryota</taxon>
        <taxon>Metazoa</taxon>
        <taxon>Ecdysozoa</taxon>
        <taxon>Arthropoda</taxon>
        <taxon>Chelicerata</taxon>
        <taxon>Arachnida</taxon>
        <taxon>Acari</taxon>
        <taxon>Parasitiformes</taxon>
        <taxon>Ixodida</taxon>
        <taxon>Ixodoidea</taxon>
        <taxon>Ixodidae</taxon>
        <taxon>Ixodinae</taxon>
        <taxon>Ixodes</taxon>
    </lineage>
</organism>
<reference evidence="1 2" key="1">
    <citation type="journal article" date="2020" name="Cell">
        <title>Large-Scale Comparative Analyses of Tick Genomes Elucidate Their Genetic Diversity and Vector Capacities.</title>
        <authorList>
            <consortium name="Tick Genome and Microbiome Consortium (TIGMIC)"/>
            <person name="Jia N."/>
            <person name="Wang J."/>
            <person name="Shi W."/>
            <person name="Du L."/>
            <person name="Sun Y."/>
            <person name="Zhan W."/>
            <person name="Jiang J.F."/>
            <person name="Wang Q."/>
            <person name="Zhang B."/>
            <person name="Ji P."/>
            <person name="Bell-Sakyi L."/>
            <person name="Cui X.M."/>
            <person name="Yuan T.T."/>
            <person name="Jiang B.G."/>
            <person name="Yang W.F."/>
            <person name="Lam T.T."/>
            <person name="Chang Q.C."/>
            <person name="Ding S.J."/>
            <person name="Wang X.J."/>
            <person name="Zhu J.G."/>
            <person name="Ruan X.D."/>
            <person name="Zhao L."/>
            <person name="Wei J.T."/>
            <person name="Ye R.Z."/>
            <person name="Que T.C."/>
            <person name="Du C.H."/>
            <person name="Zhou Y.H."/>
            <person name="Cheng J.X."/>
            <person name="Dai P.F."/>
            <person name="Guo W.B."/>
            <person name="Han X.H."/>
            <person name="Huang E.J."/>
            <person name="Li L.F."/>
            <person name="Wei W."/>
            <person name="Gao Y.C."/>
            <person name="Liu J.Z."/>
            <person name="Shao H.Z."/>
            <person name="Wang X."/>
            <person name="Wang C.C."/>
            <person name="Yang T.C."/>
            <person name="Huo Q.B."/>
            <person name="Li W."/>
            <person name="Chen H.Y."/>
            <person name="Chen S.E."/>
            <person name="Zhou L.G."/>
            <person name="Ni X.B."/>
            <person name="Tian J.H."/>
            <person name="Sheng Y."/>
            <person name="Liu T."/>
            <person name="Pan Y.S."/>
            <person name="Xia L.Y."/>
            <person name="Li J."/>
            <person name="Zhao F."/>
            <person name="Cao W.C."/>
        </authorList>
    </citation>
    <scope>NUCLEOTIDE SEQUENCE [LARGE SCALE GENOMIC DNA]</scope>
    <source>
        <strain evidence="1">Iper-2018</strain>
    </source>
</reference>
<sequence length="426" mass="46561">MESEDSGGEWRRCGRKRCRPKNSDSSSDVPQQPKRQDNTSLTVIFVPVKEETRLSALNSLKVSEALEKLCQECIIQVRPNDRLNLIAVDVRNGQAAKTLINTAMLCAVPVRAYSPLSGPSSYGVIQGVDAEITEDEIARNLRAEDTCCKIANVRRLGRSRVVKVAFTSTKLPSYVLLGHACCRCGQHHDGTSAECQSTTVKCANCSRNHQATSHDCPKWIKERDIIVYSKKNSVGFREAKSALDPEKRQKTGTAEIIVQEESEPTITNAGAKSYASVVAEDRQKKIAINKVPPNDVPSDERPMSSTQQPSSQALPRRQATKRSTERKESDETSGLPIATTPAWPEDRHSEGHLARTPHGTGRATTGSTLNLGDIRNNFKDGNGDTDAHHSAVLVVVDILGDSLEPSPARKFRVIPLQVLQSSPVGP</sequence>
<comment type="caution">
    <text evidence="1">The sequence shown here is derived from an EMBL/GenBank/DDBJ whole genome shotgun (WGS) entry which is preliminary data.</text>
</comment>
<evidence type="ECO:0000313" key="2">
    <source>
        <dbReference type="Proteomes" id="UP000805193"/>
    </source>
</evidence>
<name>A0AC60P8Q0_IXOPE</name>
<dbReference type="EMBL" id="JABSTQ010011036">
    <property type="protein sequence ID" value="KAG0415731.1"/>
    <property type="molecule type" value="Genomic_DNA"/>
</dbReference>
<protein>
    <submittedName>
        <fullName evidence="1">Uncharacterized protein</fullName>
    </submittedName>
</protein>